<keyword evidence="6" id="KW-1185">Reference proteome</keyword>
<comment type="caution">
    <text evidence="5">The sequence shown here is derived from an EMBL/GenBank/DDBJ whole genome shotgun (WGS) entry which is preliminary data.</text>
</comment>
<dbReference type="EMBL" id="JAPFQN010000005">
    <property type="protein sequence ID" value="MCX2744180.1"/>
    <property type="molecule type" value="Genomic_DNA"/>
</dbReference>
<dbReference type="InterPro" id="IPR006143">
    <property type="entry name" value="RND_pump_MFP"/>
</dbReference>
<dbReference type="Gene3D" id="6.10.140.1990">
    <property type="match status" value="1"/>
</dbReference>
<dbReference type="Gene3D" id="2.40.420.20">
    <property type="match status" value="1"/>
</dbReference>
<dbReference type="SUPFAM" id="SSF111369">
    <property type="entry name" value="HlyD-like secretion proteins"/>
    <property type="match status" value="1"/>
</dbReference>
<name>A0ABT3RRE5_9BACT</name>
<dbReference type="InterPro" id="IPR058792">
    <property type="entry name" value="Beta-barrel_RND_2"/>
</dbReference>
<evidence type="ECO:0000256" key="2">
    <source>
        <dbReference type="ARBA" id="ARBA00022448"/>
    </source>
</evidence>
<evidence type="ECO:0000313" key="5">
    <source>
        <dbReference type="EMBL" id="MCX2744180.1"/>
    </source>
</evidence>
<dbReference type="Gene3D" id="2.40.30.170">
    <property type="match status" value="1"/>
</dbReference>
<organism evidence="5 6">
    <name type="scientific">Mangrovivirga halotolerans</name>
    <dbReference type="NCBI Taxonomy" id="2993936"/>
    <lineage>
        <taxon>Bacteria</taxon>
        <taxon>Pseudomonadati</taxon>
        <taxon>Bacteroidota</taxon>
        <taxon>Cytophagia</taxon>
        <taxon>Cytophagales</taxon>
        <taxon>Mangrovivirgaceae</taxon>
        <taxon>Mangrovivirga</taxon>
    </lineage>
</organism>
<feature type="domain" description="CusB-like beta-barrel" evidence="3">
    <location>
        <begin position="236"/>
        <end position="303"/>
    </location>
</feature>
<reference evidence="5 6" key="1">
    <citation type="submission" date="2022-11" db="EMBL/GenBank/DDBJ databases">
        <title>The characterization of three novel Bacteroidetes species and genomic analysis of their roles in tidal elemental geochemical cycles.</title>
        <authorList>
            <person name="Ma K."/>
        </authorList>
    </citation>
    <scope>NUCLEOTIDE SEQUENCE [LARGE SCALE GENOMIC DNA]</scope>
    <source>
        <strain evidence="5 6">M17</strain>
    </source>
</reference>
<dbReference type="InterPro" id="IPR051909">
    <property type="entry name" value="MFP_Cation_Efflux"/>
</dbReference>
<evidence type="ECO:0000313" key="6">
    <source>
        <dbReference type="Proteomes" id="UP001209885"/>
    </source>
</evidence>
<accession>A0ABT3RRE5</accession>
<dbReference type="PROSITE" id="PS51257">
    <property type="entry name" value="PROKAR_LIPOPROTEIN"/>
    <property type="match status" value="1"/>
</dbReference>
<dbReference type="PANTHER" id="PTHR30097">
    <property type="entry name" value="CATION EFFLUX SYSTEM PROTEIN CUSB"/>
    <property type="match status" value="1"/>
</dbReference>
<gene>
    <name evidence="5" type="ORF">OO013_09905</name>
</gene>
<dbReference type="PANTHER" id="PTHR30097:SF4">
    <property type="entry name" value="SLR6042 PROTEIN"/>
    <property type="match status" value="1"/>
</dbReference>
<keyword evidence="2" id="KW-0813">Transport</keyword>
<comment type="similarity">
    <text evidence="1">Belongs to the membrane fusion protein (MFP) (TC 8.A.1) family.</text>
</comment>
<evidence type="ECO:0000256" key="1">
    <source>
        <dbReference type="ARBA" id="ARBA00009477"/>
    </source>
</evidence>
<dbReference type="RefSeq" id="WP_266056646.1">
    <property type="nucleotide sequence ID" value="NZ_JAPFQN010000005.1"/>
</dbReference>
<dbReference type="Pfam" id="PF25954">
    <property type="entry name" value="Beta-barrel_RND_2"/>
    <property type="match status" value="1"/>
</dbReference>
<feature type="domain" description="CzcB-like barrel-sandwich hybrid" evidence="4">
    <location>
        <begin position="82"/>
        <end position="226"/>
    </location>
</feature>
<dbReference type="Pfam" id="PF25973">
    <property type="entry name" value="BSH_CzcB"/>
    <property type="match status" value="1"/>
</dbReference>
<evidence type="ECO:0000259" key="3">
    <source>
        <dbReference type="Pfam" id="PF25954"/>
    </source>
</evidence>
<dbReference type="InterPro" id="IPR030190">
    <property type="entry name" value="MacA_alpha-hairpin_sf"/>
</dbReference>
<dbReference type="NCBIfam" id="TIGR01730">
    <property type="entry name" value="RND_mfp"/>
    <property type="match status" value="1"/>
</dbReference>
<dbReference type="Proteomes" id="UP001209885">
    <property type="component" value="Unassembled WGS sequence"/>
</dbReference>
<sequence length="390" mass="44154">MYLNRSIIFITAIVGLISCSDKSAVSEEEDHHGHEENSVEVVHLSDQQVEALGMKTGKLPMINMSDYVESNGQLKVPPQNEAKVTAIIGANITSIEIIEGDIVKKGEILAWLTHPDLIKVQAQYLEKWNQLQYLEDEYNRQKNLYEEKVGSGREYQKIKADYNSTNALVKSYEAQMKLLGLNLKRIQNGTIYERIPVYSPIKGSIRSVEVMTGQYVSPQAVMFEIVNIDHIHADLMVFEKDVHKVKIGQKVIFNVETIQRELTAKVYSVGKTFEQDPKAIHLHAEIENKEGLLIPGMYVKGRILTGDEETTALPEEAIVRKGNNHIVFIARKRSGEWEYQPVEVKTGIKNNGWVEIKPLETIPDDAEFAWNNAYYLLAEMDKGEGGGHHH</sequence>
<dbReference type="InterPro" id="IPR058647">
    <property type="entry name" value="BSH_CzcB-like"/>
</dbReference>
<proteinExistence type="inferred from homology"/>
<protein>
    <submittedName>
        <fullName evidence="5">Efflux RND transporter periplasmic adaptor subunit</fullName>
    </submittedName>
</protein>
<evidence type="ECO:0000259" key="4">
    <source>
        <dbReference type="Pfam" id="PF25973"/>
    </source>
</evidence>